<dbReference type="Proteomes" id="UP000229296">
    <property type="component" value="Segment"/>
</dbReference>
<evidence type="ECO:0000313" key="1">
    <source>
        <dbReference type="EMBL" id="ATG86397.1"/>
    </source>
</evidence>
<gene>
    <name evidence="1" type="ORF">LpeD_153</name>
</gene>
<evidence type="ECO:0000313" key="2">
    <source>
        <dbReference type="Proteomes" id="UP000229296"/>
    </source>
</evidence>
<keyword evidence="2" id="KW-1185">Reference proteome</keyword>
<proteinExistence type="predicted"/>
<reference evidence="1 2" key="1">
    <citation type="submission" date="2017-08" db="EMBL/GenBank/DDBJ databases">
        <title>Isolation and Characterization of phages of Lactobacillus pentosus and plantarum.</title>
        <authorList>
            <person name="Qi R."/>
            <person name="Yu M."/>
            <person name="Qiao X."/>
            <person name="Li Y."/>
        </authorList>
    </citation>
    <scope>NUCLEOTIDE SEQUENCE [LARGE SCALE GENOMIC DNA]</scope>
</reference>
<sequence length="82" mass="9496">MNKNKKQICSFCNKIDSIMSKDNDEIWYLDPNTAYGKSFRAHNHENVQVDINDSKYPDARPGDGTNAGFWFDYCPKCGRKLE</sequence>
<dbReference type="EMBL" id="MF787246">
    <property type="protein sequence ID" value="ATG86397.1"/>
    <property type="molecule type" value="Genomic_DNA"/>
</dbReference>
<organism evidence="1 2">
    <name type="scientific">Lactobacillus phage LpeD</name>
    <dbReference type="NCBI Taxonomy" id="2041210"/>
    <lineage>
        <taxon>Viruses</taxon>
        <taxon>Duplodnaviria</taxon>
        <taxon>Heunggongvirae</taxon>
        <taxon>Uroviricota</taxon>
        <taxon>Caudoviricetes</taxon>
        <taxon>Herelleviridae</taxon>
        <taxon>Elpedvirus</taxon>
        <taxon>Elpedvirus LpeD</taxon>
    </lineage>
</organism>
<accession>A0A291I9L7</accession>
<protein>
    <submittedName>
        <fullName evidence="1">Uncharacterized protein</fullName>
    </submittedName>
</protein>
<name>A0A291I9L7_9CAUD</name>